<comment type="caution">
    <text evidence="6">The sequence shown here is derived from an EMBL/GenBank/DDBJ whole genome shotgun (WGS) entry which is preliminary data.</text>
</comment>
<accession>A0ABQ2XG98</accession>
<feature type="transmembrane region" description="Helical" evidence="4">
    <location>
        <begin position="141"/>
        <end position="159"/>
    </location>
</feature>
<evidence type="ECO:0000259" key="5">
    <source>
        <dbReference type="Pfam" id="PF07730"/>
    </source>
</evidence>
<dbReference type="PANTHER" id="PTHR24421">
    <property type="entry name" value="NITRATE/NITRITE SENSOR PROTEIN NARX-RELATED"/>
    <property type="match status" value="1"/>
</dbReference>
<feature type="transmembrane region" description="Helical" evidence="4">
    <location>
        <begin position="165"/>
        <end position="191"/>
    </location>
</feature>
<gene>
    <name evidence="6" type="ORF">GCM10010383_51880</name>
</gene>
<name>A0ABQ2XG98_9ACTN</name>
<keyword evidence="7" id="KW-1185">Reference proteome</keyword>
<dbReference type="SUPFAM" id="SSF55874">
    <property type="entry name" value="ATPase domain of HSP90 chaperone/DNA topoisomerase II/histidine kinase"/>
    <property type="match status" value="1"/>
</dbReference>
<keyword evidence="4" id="KW-0812">Transmembrane</keyword>
<feature type="domain" description="Signal transduction histidine kinase subgroup 3 dimerisation and phosphoacceptor" evidence="5">
    <location>
        <begin position="212"/>
        <end position="279"/>
    </location>
</feature>
<dbReference type="GO" id="GO:0016301">
    <property type="term" value="F:kinase activity"/>
    <property type="evidence" value="ECO:0007669"/>
    <property type="project" value="UniProtKB-KW"/>
</dbReference>
<proteinExistence type="predicted"/>
<dbReference type="Pfam" id="PF07730">
    <property type="entry name" value="HisKA_3"/>
    <property type="match status" value="1"/>
</dbReference>
<feature type="transmembrane region" description="Helical" evidence="4">
    <location>
        <begin position="48"/>
        <end position="71"/>
    </location>
</feature>
<dbReference type="Gene3D" id="1.20.5.1930">
    <property type="match status" value="1"/>
</dbReference>
<evidence type="ECO:0000256" key="2">
    <source>
        <dbReference type="ARBA" id="ARBA00022777"/>
    </source>
</evidence>
<dbReference type="Gene3D" id="3.30.565.10">
    <property type="entry name" value="Histidine kinase-like ATPase, C-terminal domain"/>
    <property type="match status" value="1"/>
</dbReference>
<keyword evidence="3" id="KW-0902">Two-component regulatory system</keyword>
<dbReference type="PANTHER" id="PTHR24421:SF63">
    <property type="entry name" value="SENSOR HISTIDINE KINASE DESK"/>
    <property type="match status" value="1"/>
</dbReference>
<evidence type="ECO:0000313" key="6">
    <source>
        <dbReference type="EMBL" id="GGX15520.1"/>
    </source>
</evidence>
<dbReference type="InterPro" id="IPR036890">
    <property type="entry name" value="HATPase_C_sf"/>
</dbReference>
<keyword evidence="4" id="KW-0472">Membrane</keyword>
<sequence length="421" mass="44344">MRGPGRWWRRKTTPEKVETYTRASFHFFAVVEFFSVGLTAVAPLGERLGGLVLLLVGVHAVTCCAIVSRAVDWTRGRRPQPVRLLWTLAAVTAAVAVAAIGIAEHGPDRESVDTAAGGVFGVVLIFGPAIIALGVRNRRRVFGIAGGFALGAWIVSFALGASALAAFFTAVIVLAGGVFLSFTAVFSVWLLNAVYELDEARETRARLAVAEERLRFGRDLHDVMGRNLAVIALKSELAVQLAQRGRPEAVAQMVEVQRLAHESQREVREVVRGYREADLVSELAGAQGVLAAAGIDCTVSGATAAGLPPAVQSALGWVVREAATNVLRHGDARRCVVRLRMLEGRVVLSVENDGVTEAGDGSSGSSGSGLTGLRERLAQIDGTLEAGPAGQGLFRLTAEIPLPSVPVPPAPAVQAVSEVTA</sequence>
<dbReference type="CDD" id="cd16917">
    <property type="entry name" value="HATPase_UhpB-NarQ-NarX-like"/>
    <property type="match status" value="1"/>
</dbReference>
<feature type="transmembrane region" description="Helical" evidence="4">
    <location>
        <begin position="115"/>
        <end position="134"/>
    </location>
</feature>
<keyword evidence="1" id="KW-0808">Transferase</keyword>
<feature type="transmembrane region" description="Helical" evidence="4">
    <location>
        <begin position="20"/>
        <end position="42"/>
    </location>
</feature>
<keyword evidence="2 6" id="KW-0418">Kinase</keyword>
<dbReference type="SUPFAM" id="SSF103473">
    <property type="entry name" value="MFS general substrate transporter"/>
    <property type="match status" value="1"/>
</dbReference>
<keyword evidence="4" id="KW-1133">Transmembrane helix</keyword>
<dbReference type="Proteomes" id="UP000617743">
    <property type="component" value="Unassembled WGS sequence"/>
</dbReference>
<dbReference type="InterPro" id="IPR011712">
    <property type="entry name" value="Sig_transdc_His_kin_sub3_dim/P"/>
</dbReference>
<dbReference type="InterPro" id="IPR050482">
    <property type="entry name" value="Sensor_HK_TwoCompSys"/>
</dbReference>
<dbReference type="InterPro" id="IPR036259">
    <property type="entry name" value="MFS_trans_sf"/>
</dbReference>
<reference evidence="7" key="1">
    <citation type="journal article" date="2019" name="Int. J. Syst. Evol. Microbiol.">
        <title>The Global Catalogue of Microorganisms (GCM) 10K type strain sequencing project: providing services to taxonomists for standard genome sequencing and annotation.</title>
        <authorList>
            <consortium name="The Broad Institute Genomics Platform"/>
            <consortium name="The Broad Institute Genome Sequencing Center for Infectious Disease"/>
            <person name="Wu L."/>
            <person name="Ma J."/>
        </authorList>
    </citation>
    <scope>NUCLEOTIDE SEQUENCE [LARGE SCALE GENOMIC DNA]</scope>
    <source>
        <strain evidence="7">JCM 4866</strain>
    </source>
</reference>
<evidence type="ECO:0000256" key="3">
    <source>
        <dbReference type="ARBA" id="ARBA00023012"/>
    </source>
</evidence>
<evidence type="ECO:0000256" key="1">
    <source>
        <dbReference type="ARBA" id="ARBA00022679"/>
    </source>
</evidence>
<feature type="transmembrane region" description="Helical" evidence="4">
    <location>
        <begin position="83"/>
        <end position="103"/>
    </location>
</feature>
<organism evidence="6 7">
    <name type="scientific">Streptomyces lomondensis</name>
    <dbReference type="NCBI Taxonomy" id="68229"/>
    <lineage>
        <taxon>Bacteria</taxon>
        <taxon>Bacillati</taxon>
        <taxon>Actinomycetota</taxon>
        <taxon>Actinomycetes</taxon>
        <taxon>Kitasatosporales</taxon>
        <taxon>Streptomycetaceae</taxon>
        <taxon>Streptomyces</taxon>
    </lineage>
</organism>
<dbReference type="RefSeq" id="WP_190052703.1">
    <property type="nucleotide sequence ID" value="NZ_BMWC01000008.1"/>
</dbReference>
<protein>
    <submittedName>
        <fullName evidence="6">Histidine kinase</fullName>
    </submittedName>
</protein>
<evidence type="ECO:0000313" key="7">
    <source>
        <dbReference type="Proteomes" id="UP000617743"/>
    </source>
</evidence>
<dbReference type="EMBL" id="BMWC01000008">
    <property type="protein sequence ID" value="GGX15520.1"/>
    <property type="molecule type" value="Genomic_DNA"/>
</dbReference>
<evidence type="ECO:0000256" key="4">
    <source>
        <dbReference type="SAM" id="Phobius"/>
    </source>
</evidence>